<dbReference type="CDD" id="cd01948">
    <property type="entry name" value="EAL"/>
    <property type="match status" value="1"/>
</dbReference>
<dbReference type="SMART" id="SM00267">
    <property type="entry name" value="GGDEF"/>
    <property type="match status" value="1"/>
</dbReference>
<dbReference type="InterPro" id="IPR052155">
    <property type="entry name" value="Biofilm_reg_signaling"/>
</dbReference>
<dbReference type="Gene3D" id="3.20.20.450">
    <property type="entry name" value="EAL domain"/>
    <property type="match status" value="1"/>
</dbReference>
<keyword evidence="1" id="KW-0472">Membrane</keyword>
<dbReference type="SUPFAM" id="SSF55073">
    <property type="entry name" value="Nucleotide cyclase"/>
    <property type="match status" value="1"/>
</dbReference>
<dbReference type="InterPro" id="IPR000160">
    <property type="entry name" value="GGDEF_dom"/>
</dbReference>
<dbReference type="InterPro" id="IPR001633">
    <property type="entry name" value="EAL_dom"/>
</dbReference>
<comment type="caution">
    <text evidence="4">The sequence shown here is derived from an EMBL/GenBank/DDBJ whole genome shotgun (WGS) entry which is preliminary data.</text>
</comment>
<dbReference type="RefSeq" id="WP_018327323.1">
    <property type="nucleotide sequence ID" value="NZ_JACHBK010000022.1"/>
</dbReference>
<dbReference type="PROSITE" id="PS50883">
    <property type="entry name" value="EAL"/>
    <property type="match status" value="1"/>
</dbReference>
<dbReference type="Pfam" id="PF00563">
    <property type="entry name" value="EAL"/>
    <property type="match status" value="1"/>
</dbReference>
<sequence length="727" mass="77710">MHRHVFSEGRRRQLQVVAVATIFVVVAAVLAGLVAGSINTLTATADAIDDGRARHAAAGALQSLRKQLGATVRDNAYWDDAFEQVNSDARVDWTVENWGSTTADYPLYDTAIVVDSRNVPVIAYRNGAPMEVPPAQFFGNFSALLKAARRAGPSDPVPVHFVHSSAGTALIGAAAIQPFEREPSMRPQDFYVLVFAKHITPAVVAEVSESFNIAGLSLDPYPVPGRLEAILTDVAGNKVAAFTWPSQAPGTKSYAMVASDLRAAGAVLVVFLCGIGIVGAVTVRSLKASERRARYRALRDPLTGLLNRAGLLESMSGISAEANSNTPVIKLHFIDLDGFKAVNDAWGHNVGDELIVAVSHRLMETLPENAIIARLGGDEFAVVTIENPYLPASDIGHRIQRGLSRIFEIGGRTIEIGASVGVATSPSGMIETGELIRRADIALYRAKDLGRGQTVDFEDSFDDDTNRQAALEAQLRTTLAAGNIDVAFQALFDAKSGSICGVEALARWITEGGDRIAPDVFIPLAERSGLIDQLGLQVLKKSLQAATSWPAIGLAVNVSPLQLKNPRFVKQVTDALETADFDPRRLSIELTEGVLISDPEQARRAIDGLKAAGIKVALDDFGSGFASVGTLRQFGFDRMKVDRSLIATLDHDQNAGAVLHATIALANALDIPVTAEGIETEAQAEVLRVSGCDALQGYLFSRPISAEQFTEAYFNGKRDLGKDRSAA</sequence>
<evidence type="ECO:0000313" key="4">
    <source>
        <dbReference type="EMBL" id="MBB5539592.1"/>
    </source>
</evidence>
<protein>
    <submittedName>
        <fullName evidence="4">Diguanylate cyclase (GGDEF)-like protein</fullName>
    </submittedName>
</protein>
<dbReference type="SUPFAM" id="SSF141868">
    <property type="entry name" value="EAL domain-like"/>
    <property type="match status" value="1"/>
</dbReference>
<keyword evidence="1" id="KW-0812">Transmembrane</keyword>
<dbReference type="InterPro" id="IPR043128">
    <property type="entry name" value="Rev_trsase/Diguanyl_cyclase"/>
</dbReference>
<dbReference type="Proteomes" id="UP000585507">
    <property type="component" value="Unassembled WGS sequence"/>
</dbReference>
<name>A0A7W8UJA5_9HYPH</name>
<dbReference type="NCBIfam" id="TIGR00254">
    <property type="entry name" value="GGDEF"/>
    <property type="match status" value="1"/>
</dbReference>
<dbReference type="InterPro" id="IPR035919">
    <property type="entry name" value="EAL_sf"/>
</dbReference>
<feature type="transmembrane region" description="Helical" evidence="1">
    <location>
        <begin position="16"/>
        <end position="38"/>
    </location>
</feature>
<dbReference type="PROSITE" id="PS50887">
    <property type="entry name" value="GGDEF"/>
    <property type="match status" value="1"/>
</dbReference>
<dbReference type="Gene3D" id="3.30.70.270">
    <property type="match status" value="1"/>
</dbReference>
<dbReference type="Pfam" id="PF00990">
    <property type="entry name" value="GGDEF"/>
    <property type="match status" value="1"/>
</dbReference>
<dbReference type="InterPro" id="IPR007892">
    <property type="entry name" value="CHASE4"/>
</dbReference>
<dbReference type="InterPro" id="IPR029787">
    <property type="entry name" value="Nucleotide_cyclase"/>
</dbReference>
<evidence type="ECO:0000256" key="1">
    <source>
        <dbReference type="SAM" id="Phobius"/>
    </source>
</evidence>
<gene>
    <name evidence="4" type="ORF">GGD55_006342</name>
</gene>
<feature type="domain" description="EAL" evidence="2">
    <location>
        <begin position="468"/>
        <end position="717"/>
    </location>
</feature>
<dbReference type="AlphaFoldDB" id="A0A7W8UJA5"/>
<accession>A0A7W8UJA5</accession>
<reference evidence="4 5" key="1">
    <citation type="submission" date="2020-08" db="EMBL/GenBank/DDBJ databases">
        <title>Genomic Encyclopedia of Type Strains, Phase IV (KMG-V): Genome sequencing to study the core and pangenomes of soil and plant-associated prokaryotes.</title>
        <authorList>
            <person name="Whitman W."/>
        </authorList>
    </citation>
    <scope>NUCLEOTIDE SEQUENCE [LARGE SCALE GENOMIC DNA]</scope>
    <source>
        <strain evidence="4 5">SEMIA 4084</strain>
    </source>
</reference>
<dbReference type="Pfam" id="PF05228">
    <property type="entry name" value="CHASE4"/>
    <property type="match status" value="1"/>
</dbReference>
<dbReference type="SMART" id="SM00052">
    <property type="entry name" value="EAL"/>
    <property type="match status" value="1"/>
</dbReference>
<dbReference type="PANTHER" id="PTHR44757">
    <property type="entry name" value="DIGUANYLATE CYCLASE DGCP"/>
    <property type="match status" value="1"/>
</dbReference>
<evidence type="ECO:0000259" key="3">
    <source>
        <dbReference type="PROSITE" id="PS50887"/>
    </source>
</evidence>
<evidence type="ECO:0000259" key="2">
    <source>
        <dbReference type="PROSITE" id="PS50883"/>
    </source>
</evidence>
<feature type="domain" description="GGDEF" evidence="3">
    <location>
        <begin position="327"/>
        <end position="459"/>
    </location>
</feature>
<dbReference type="CDD" id="cd01949">
    <property type="entry name" value="GGDEF"/>
    <property type="match status" value="1"/>
</dbReference>
<feature type="transmembrane region" description="Helical" evidence="1">
    <location>
        <begin position="263"/>
        <end position="286"/>
    </location>
</feature>
<organism evidence="4 5">
    <name type="scientific">Rhizobium giardinii</name>
    <dbReference type="NCBI Taxonomy" id="56731"/>
    <lineage>
        <taxon>Bacteria</taxon>
        <taxon>Pseudomonadati</taxon>
        <taxon>Pseudomonadota</taxon>
        <taxon>Alphaproteobacteria</taxon>
        <taxon>Hyphomicrobiales</taxon>
        <taxon>Rhizobiaceae</taxon>
        <taxon>Rhizobium/Agrobacterium group</taxon>
        <taxon>Rhizobium</taxon>
    </lineage>
</organism>
<dbReference type="PANTHER" id="PTHR44757:SF2">
    <property type="entry name" value="BIOFILM ARCHITECTURE MAINTENANCE PROTEIN MBAA"/>
    <property type="match status" value="1"/>
</dbReference>
<dbReference type="EMBL" id="JACHBK010000022">
    <property type="protein sequence ID" value="MBB5539592.1"/>
    <property type="molecule type" value="Genomic_DNA"/>
</dbReference>
<keyword evidence="1" id="KW-1133">Transmembrane helix</keyword>
<evidence type="ECO:0000313" key="5">
    <source>
        <dbReference type="Proteomes" id="UP000585507"/>
    </source>
</evidence>
<keyword evidence="5" id="KW-1185">Reference proteome</keyword>
<proteinExistence type="predicted"/>